<dbReference type="GO" id="GO:0016740">
    <property type="term" value="F:transferase activity"/>
    <property type="evidence" value="ECO:0007669"/>
    <property type="project" value="UniProtKB-KW"/>
</dbReference>
<keyword evidence="4" id="KW-1185">Reference proteome</keyword>
<accession>A0A0G3G2Y2</accession>
<keyword evidence="2" id="KW-0131">Cell cycle</keyword>
<dbReference type="GO" id="GO:0005737">
    <property type="term" value="C:cytoplasm"/>
    <property type="evidence" value="ECO:0007669"/>
    <property type="project" value="UniProtKB-SubCell"/>
</dbReference>
<organism evidence="3 4">
    <name type="scientific">Thioalkalivibrio versutus</name>
    <dbReference type="NCBI Taxonomy" id="106634"/>
    <lineage>
        <taxon>Bacteria</taxon>
        <taxon>Pseudomonadati</taxon>
        <taxon>Pseudomonadota</taxon>
        <taxon>Gammaproteobacteria</taxon>
        <taxon>Chromatiales</taxon>
        <taxon>Ectothiorhodospiraceae</taxon>
        <taxon>Thioalkalivibrio</taxon>
    </lineage>
</organism>
<evidence type="ECO:0000256" key="2">
    <source>
        <dbReference type="HAMAP-Rule" id="MF_01805"/>
    </source>
</evidence>
<comment type="subcellular location">
    <subcellularLocation>
        <location evidence="2">Cytoplasm</location>
    </subcellularLocation>
    <text evidence="2">Associated with two foci at the outer edges of the nucleoid region in young cells, and at four foci within both cell halves in older cells.</text>
</comment>
<name>A0A0G3G2Y2_9GAMM</name>
<keyword evidence="2" id="KW-0963">Cytoplasm</keyword>
<dbReference type="OrthoDB" id="9811016at2"/>
<dbReference type="PANTHER" id="PTHR33969">
    <property type="entry name" value="SEGREGATION AND CONDENSATION PROTEIN A"/>
    <property type="match status" value="1"/>
</dbReference>
<dbReference type="EMBL" id="CP011367">
    <property type="protein sequence ID" value="AKJ95603.1"/>
    <property type="molecule type" value="Genomic_DNA"/>
</dbReference>
<comment type="subunit">
    <text evidence="2">Component of a cohesin-like complex composed of ScpA, ScpB and the Smc homodimer, in which ScpA and ScpB bind to the head domain of Smc. The presence of the three proteins is required for the association of the complex with DNA.</text>
</comment>
<dbReference type="HAMAP" id="MF_01805">
    <property type="entry name" value="ScpA"/>
    <property type="match status" value="1"/>
</dbReference>
<sequence length="289" mass="32132">MDPYADSSDDLERPATVETGAHGEVLYRVHGEPVAELPADLYIPPDALEVFLDSFEGPLDLLLYLIRRQNLDILSIPIAEITRQYMGYIEVMQALRLELAGEYLVMAALLAEIKSRMLLPRPKEAEADEDADPRMALIRQLQEYEQFKIAAERVDALPRMDRDVFAAGASVEALEGPPPPGPTLDELMEALAAVMHRASLMAHHHVSTEQLSVRERMSNILDSLHPERFTDFVTLLLATEGRQGVVVSFLAVLELTKAGLIEWGQSEPYSPIRLRRRGAPVGDEEGTPA</sequence>
<gene>
    <name evidence="2" type="primary">scpA</name>
    <name evidence="3" type="ORF">TVD_09645</name>
</gene>
<dbReference type="Proteomes" id="UP000064201">
    <property type="component" value="Chromosome"/>
</dbReference>
<dbReference type="InterPro" id="IPR003768">
    <property type="entry name" value="ScpA"/>
</dbReference>
<dbReference type="PANTHER" id="PTHR33969:SF2">
    <property type="entry name" value="SEGREGATION AND CONDENSATION PROTEIN A"/>
    <property type="match status" value="1"/>
</dbReference>
<dbReference type="RefSeq" id="WP_047251491.1">
    <property type="nucleotide sequence ID" value="NZ_CP011367.1"/>
</dbReference>
<evidence type="ECO:0000313" key="4">
    <source>
        <dbReference type="Proteomes" id="UP000064201"/>
    </source>
</evidence>
<dbReference type="KEGG" id="tvr:TVD_09645"/>
<keyword evidence="3" id="KW-0808">Transferase</keyword>
<keyword evidence="2" id="KW-0159">Chromosome partition</keyword>
<dbReference type="GO" id="GO:0006260">
    <property type="term" value="P:DNA replication"/>
    <property type="evidence" value="ECO:0007669"/>
    <property type="project" value="UniProtKB-UniRule"/>
</dbReference>
<dbReference type="GO" id="GO:0007059">
    <property type="term" value="P:chromosome segregation"/>
    <property type="evidence" value="ECO:0007669"/>
    <property type="project" value="UniProtKB-UniRule"/>
</dbReference>
<dbReference type="PATRIC" id="fig|106634.4.peg.1974"/>
<dbReference type="Gene3D" id="6.10.250.2410">
    <property type="match status" value="1"/>
</dbReference>
<dbReference type="AlphaFoldDB" id="A0A0G3G2Y2"/>
<evidence type="ECO:0000313" key="3">
    <source>
        <dbReference type="EMBL" id="AKJ95603.1"/>
    </source>
</evidence>
<evidence type="ECO:0000256" key="1">
    <source>
        <dbReference type="ARBA" id="ARBA00044777"/>
    </source>
</evidence>
<comment type="function">
    <text evidence="2">Participates in chromosomal partition during cell division. May act via the formation of a condensin-like complex containing Smc and ScpB that pull DNA away from mid-cell into both cell halves.</text>
</comment>
<dbReference type="STRING" id="106634.TVD_09645"/>
<reference evidence="3 4" key="1">
    <citation type="submission" date="2015-04" db="EMBL/GenBank/DDBJ databases">
        <title>Complete Sequence for the Genome of the Thioalkalivibrio versutus D301.</title>
        <authorList>
            <person name="Mu T."/>
            <person name="Zhou J."/>
            <person name="Xu X."/>
        </authorList>
    </citation>
    <scope>NUCLEOTIDE SEQUENCE [LARGE SCALE GENOMIC DNA]</scope>
    <source>
        <strain evidence="3 4">D301</strain>
    </source>
</reference>
<proteinExistence type="inferred from homology"/>
<keyword evidence="2" id="KW-0132">Cell division</keyword>
<comment type="similarity">
    <text evidence="2">Belongs to the ScpA family.</text>
</comment>
<protein>
    <recommendedName>
        <fullName evidence="1 2">Segregation and condensation protein A</fullName>
    </recommendedName>
</protein>
<dbReference type="GO" id="GO:0051301">
    <property type="term" value="P:cell division"/>
    <property type="evidence" value="ECO:0007669"/>
    <property type="project" value="UniProtKB-KW"/>
</dbReference>
<dbReference type="Pfam" id="PF02616">
    <property type="entry name" value="SMC_ScpA"/>
    <property type="match status" value="1"/>
</dbReference>